<proteinExistence type="predicted"/>
<reference evidence="1" key="4">
    <citation type="submission" date="2019-03" db="UniProtKB">
        <authorList>
            <consortium name="EnsemblPlants"/>
        </authorList>
    </citation>
    <scope>IDENTIFICATION</scope>
</reference>
<evidence type="ECO:0000313" key="2">
    <source>
        <dbReference type="Proteomes" id="UP000015105"/>
    </source>
</evidence>
<keyword evidence="2" id="KW-1185">Reference proteome</keyword>
<name>A0A453M1L2_AEGTS</name>
<protein>
    <submittedName>
        <fullName evidence="1">Uncharacterized protein</fullName>
    </submittedName>
</protein>
<reference evidence="1" key="3">
    <citation type="journal article" date="2017" name="Nature">
        <title>Genome sequence of the progenitor of the wheat D genome Aegilops tauschii.</title>
        <authorList>
            <person name="Luo M.C."/>
            <person name="Gu Y.Q."/>
            <person name="Puiu D."/>
            <person name="Wang H."/>
            <person name="Twardziok S.O."/>
            <person name="Deal K.R."/>
            <person name="Huo N."/>
            <person name="Zhu T."/>
            <person name="Wang L."/>
            <person name="Wang Y."/>
            <person name="McGuire P.E."/>
            <person name="Liu S."/>
            <person name="Long H."/>
            <person name="Ramasamy R.K."/>
            <person name="Rodriguez J.C."/>
            <person name="Van S.L."/>
            <person name="Yuan L."/>
            <person name="Wang Z."/>
            <person name="Xia Z."/>
            <person name="Xiao L."/>
            <person name="Anderson O.D."/>
            <person name="Ouyang S."/>
            <person name="Liang Y."/>
            <person name="Zimin A.V."/>
            <person name="Pertea G."/>
            <person name="Qi P."/>
            <person name="Bennetzen J.L."/>
            <person name="Dai X."/>
            <person name="Dawson M.W."/>
            <person name="Muller H.G."/>
            <person name="Kugler K."/>
            <person name="Rivarola-Duarte L."/>
            <person name="Spannagl M."/>
            <person name="Mayer K.F.X."/>
            <person name="Lu F.H."/>
            <person name="Bevan M.W."/>
            <person name="Leroy P."/>
            <person name="Li P."/>
            <person name="You F.M."/>
            <person name="Sun Q."/>
            <person name="Liu Z."/>
            <person name="Lyons E."/>
            <person name="Wicker T."/>
            <person name="Salzberg S.L."/>
            <person name="Devos K.M."/>
            <person name="Dvorak J."/>
        </authorList>
    </citation>
    <scope>NUCLEOTIDE SEQUENCE [LARGE SCALE GENOMIC DNA]</scope>
    <source>
        <strain evidence="1">cv. AL8/78</strain>
    </source>
</reference>
<dbReference type="EnsemblPlants" id="AET5Gv21002500.1">
    <property type="protein sequence ID" value="AET5Gv21002500.1"/>
    <property type="gene ID" value="AET5Gv21002500"/>
</dbReference>
<organism evidence="1 2">
    <name type="scientific">Aegilops tauschii subsp. strangulata</name>
    <name type="common">Goatgrass</name>
    <dbReference type="NCBI Taxonomy" id="200361"/>
    <lineage>
        <taxon>Eukaryota</taxon>
        <taxon>Viridiplantae</taxon>
        <taxon>Streptophyta</taxon>
        <taxon>Embryophyta</taxon>
        <taxon>Tracheophyta</taxon>
        <taxon>Spermatophyta</taxon>
        <taxon>Magnoliopsida</taxon>
        <taxon>Liliopsida</taxon>
        <taxon>Poales</taxon>
        <taxon>Poaceae</taxon>
        <taxon>BOP clade</taxon>
        <taxon>Pooideae</taxon>
        <taxon>Triticodae</taxon>
        <taxon>Triticeae</taxon>
        <taxon>Triticinae</taxon>
        <taxon>Aegilops</taxon>
    </lineage>
</organism>
<reference evidence="2" key="1">
    <citation type="journal article" date="2014" name="Science">
        <title>Ancient hybridizations among the ancestral genomes of bread wheat.</title>
        <authorList>
            <consortium name="International Wheat Genome Sequencing Consortium,"/>
            <person name="Marcussen T."/>
            <person name="Sandve S.R."/>
            <person name="Heier L."/>
            <person name="Spannagl M."/>
            <person name="Pfeifer M."/>
            <person name="Jakobsen K.S."/>
            <person name="Wulff B.B."/>
            <person name="Steuernagel B."/>
            <person name="Mayer K.F."/>
            <person name="Olsen O.A."/>
        </authorList>
    </citation>
    <scope>NUCLEOTIDE SEQUENCE [LARGE SCALE GENOMIC DNA]</scope>
    <source>
        <strain evidence="2">cv. AL8/78</strain>
    </source>
</reference>
<reference evidence="2" key="2">
    <citation type="journal article" date="2017" name="Nat. Plants">
        <title>The Aegilops tauschii genome reveals multiple impacts of transposons.</title>
        <authorList>
            <person name="Zhao G."/>
            <person name="Zou C."/>
            <person name="Li K."/>
            <person name="Wang K."/>
            <person name="Li T."/>
            <person name="Gao L."/>
            <person name="Zhang X."/>
            <person name="Wang H."/>
            <person name="Yang Z."/>
            <person name="Liu X."/>
            <person name="Jiang W."/>
            <person name="Mao L."/>
            <person name="Kong X."/>
            <person name="Jiao Y."/>
            <person name="Jia J."/>
        </authorList>
    </citation>
    <scope>NUCLEOTIDE SEQUENCE [LARGE SCALE GENOMIC DNA]</scope>
    <source>
        <strain evidence="2">cv. AL8/78</strain>
    </source>
</reference>
<reference evidence="1" key="5">
    <citation type="journal article" date="2021" name="G3 (Bethesda)">
        <title>Aegilops tauschii genome assembly Aet v5.0 features greater sequence contiguity and improved annotation.</title>
        <authorList>
            <person name="Wang L."/>
            <person name="Zhu T."/>
            <person name="Rodriguez J.C."/>
            <person name="Deal K.R."/>
            <person name="Dubcovsky J."/>
            <person name="McGuire P.E."/>
            <person name="Lux T."/>
            <person name="Spannagl M."/>
            <person name="Mayer K.F.X."/>
            <person name="Baldrich P."/>
            <person name="Meyers B.C."/>
            <person name="Huo N."/>
            <person name="Gu Y.Q."/>
            <person name="Zhou H."/>
            <person name="Devos K.M."/>
            <person name="Bennetzen J.L."/>
            <person name="Unver T."/>
            <person name="Budak H."/>
            <person name="Gulick P.J."/>
            <person name="Galiba G."/>
            <person name="Kalapos B."/>
            <person name="Nelson D.R."/>
            <person name="Li P."/>
            <person name="You F.M."/>
            <person name="Luo M.C."/>
            <person name="Dvorak J."/>
        </authorList>
    </citation>
    <scope>NUCLEOTIDE SEQUENCE [LARGE SCALE GENOMIC DNA]</scope>
    <source>
        <strain evidence="1">cv. AL8/78</strain>
    </source>
</reference>
<dbReference type="Gramene" id="AET5Gv21002500.1">
    <property type="protein sequence ID" value="AET5Gv21002500.1"/>
    <property type="gene ID" value="AET5Gv21002500"/>
</dbReference>
<dbReference type="AlphaFoldDB" id="A0A453M1L2"/>
<dbReference type="Proteomes" id="UP000015105">
    <property type="component" value="Chromosome 5D"/>
</dbReference>
<accession>A0A453M1L2</accession>
<evidence type="ECO:0000313" key="1">
    <source>
        <dbReference type="EnsemblPlants" id="AET5Gv21002500.1"/>
    </source>
</evidence>
<sequence length="76" mass="8629">VQEEVPMETRGGDHRASCNVNCPTVCTPTTHGGLGILDLERFSRALRLRWLWIAWTYPSPHGWAQCRHAVTRTKPC</sequence>